<dbReference type="PROSITE" id="PS50977">
    <property type="entry name" value="HTH_TETR_2"/>
    <property type="match status" value="1"/>
</dbReference>
<evidence type="ECO:0000313" key="4">
    <source>
        <dbReference type="EMBL" id="ORA05771.1"/>
    </source>
</evidence>
<dbReference type="InterPro" id="IPR001647">
    <property type="entry name" value="HTH_TetR"/>
</dbReference>
<comment type="caution">
    <text evidence="4">The sequence shown here is derived from an EMBL/GenBank/DDBJ whole genome shotgun (WGS) entry which is preliminary data.</text>
</comment>
<sequence>MKRAKVERDYGGISATDRRADRRRRLLAAGRQLWGESGVADVTVRGVCSQAGLITRYFYEQFDNREALIFAVADDVRDQLLEAMVRAGVGDPGSLADKLRSALSAFLEIIAADPHVHRISTGDVSNVPGLTQHRAKILDLITDEITRRAPDVLGDEVPGPTELRRGALFIVGGVNQLIEDWLADPRLSPAELAQIAADMCVAFFRGLAHSPTR</sequence>
<evidence type="ECO:0000256" key="1">
    <source>
        <dbReference type="ARBA" id="ARBA00023125"/>
    </source>
</evidence>
<accession>A0A1W9Z0D8</accession>
<dbReference type="AlphaFoldDB" id="A0A1W9Z0D8"/>
<dbReference type="STRING" id="564198.BST17_08390"/>
<dbReference type="Proteomes" id="UP000192366">
    <property type="component" value="Unassembled WGS sequence"/>
</dbReference>
<dbReference type="InterPro" id="IPR050109">
    <property type="entry name" value="HTH-type_TetR-like_transc_reg"/>
</dbReference>
<dbReference type="InterPro" id="IPR009057">
    <property type="entry name" value="Homeodomain-like_sf"/>
</dbReference>
<dbReference type="Pfam" id="PF00440">
    <property type="entry name" value="TetR_N"/>
    <property type="match status" value="1"/>
</dbReference>
<evidence type="ECO:0000313" key="5">
    <source>
        <dbReference type="Proteomes" id="UP000192366"/>
    </source>
</evidence>
<organism evidence="4 5">
    <name type="scientific">Mycolicibacterium bacteremicum</name>
    <name type="common">Mycobacterium bacteremicum</name>
    <dbReference type="NCBI Taxonomy" id="564198"/>
    <lineage>
        <taxon>Bacteria</taxon>
        <taxon>Bacillati</taxon>
        <taxon>Actinomycetota</taxon>
        <taxon>Actinomycetes</taxon>
        <taxon>Mycobacteriales</taxon>
        <taxon>Mycobacteriaceae</taxon>
        <taxon>Mycolicibacterium</taxon>
    </lineage>
</organism>
<evidence type="ECO:0000256" key="2">
    <source>
        <dbReference type="PROSITE-ProRule" id="PRU00335"/>
    </source>
</evidence>
<protein>
    <submittedName>
        <fullName evidence="4">TetR family transcriptional regulator</fullName>
    </submittedName>
</protein>
<reference evidence="4 5" key="1">
    <citation type="submission" date="2017-02" db="EMBL/GenBank/DDBJ databases">
        <title>The new phylogeny of genus Mycobacterium.</title>
        <authorList>
            <person name="Tortoli E."/>
            <person name="Trovato A."/>
            <person name="Cirillo D.M."/>
        </authorList>
    </citation>
    <scope>NUCLEOTIDE SEQUENCE [LARGE SCALE GENOMIC DNA]</scope>
    <source>
        <strain evidence="4 5">DSM 45578</strain>
    </source>
</reference>
<dbReference type="GO" id="GO:0000976">
    <property type="term" value="F:transcription cis-regulatory region binding"/>
    <property type="evidence" value="ECO:0007669"/>
    <property type="project" value="TreeGrafter"/>
</dbReference>
<dbReference type="PANTHER" id="PTHR30055">
    <property type="entry name" value="HTH-TYPE TRANSCRIPTIONAL REGULATOR RUTR"/>
    <property type="match status" value="1"/>
</dbReference>
<feature type="DNA-binding region" description="H-T-H motif" evidence="2">
    <location>
        <begin position="43"/>
        <end position="62"/>
    </location>
</feature>
<dbReference type="RefSeq" id="WP_083057005.1">
    <property type="nucleotide sequence ID" value="NZ_JACKVM010000014.1"/>
</dbReference>
<keyword evidence="1 2" id="KW-0238">DNA-binding</keyword>
<dbReference type="EMBL" id="MVHJ01000005">
    <property type="protein sequence ID" value="ORA05771.1"/>
    <property type="molecule type" value="Genomic_DNA"/>
</dbReference>
<dbReference type="OrthoDB" id="9790413at2"/>
<gene>
    <name evidence="4" type="ORF">BST17_08390</name>
</gene>
<dbReference type="GO" id="GO:0003700">
    <property type="term" value="F:DNA-binding transcription factor activity"/>
    <property type="evidence" value="ECO:0007669"/>
    <property type="project" value="TreeGrafter"/>
</dbReference>
<proteinExistence type="predicted"/>
<dbReference type="SUPFAM" id="SSF46689">
    <property type="entry name" value="Homeodomain-like"/>
    <property type="match status" value="1"/>
</dbReference>
<name>A0A1W9Z0D8_MYCBA</name>
<dbReference type="Gene3D" id="1.10.357.10">
    <property type="entry name" value="Tetracycline Repressor, domain 2"/>
    <property type="match status" value="1"/>
</dbReference>
<dbReference type="PANTHER" id="PTHR30055:SF241">
    <property type="entry name" value="TRANSCRIPTIONAL REGULATORY PROTEIN"/>
    <property type="match status" value="1"/>
</dbReference>
<evidence type="ECO:0000259" key="3">
    <source>
        <dbReference type="PROSITE" id="PS50977"/>
    </source>
</evidence>
<keyword evidence="5" id="KW-1185">Reference proteome</keyword>
<feature type="domain" description="HTH tetR-type" evidence="3">
    <location>
        <begin position="20"/>
        <end position="80"/>
    </location>
</feature>